<dbReference type="InterPro" id="IPR013149">
    <property type="entry name" value="ADH-like_C"/>
</dbReference>
<dbReference type="PANTHER" id="PTHR11695:SF294">
    <property type="entry name" value="RETICULON-4-INTERACTING PROTEIN 1, MITOCHONDRIAL"/>
    <property type="match status" value="1"/>
</dbReference>
<dbReference type="AlphaFoldDB" id="A0A8T8SBD1"/>
<dbReference type="Pfam" id="PF00107">
    <property type="entry name" value="ADH_zinc_N"/>
    <property type="match status" value="1"/>
</dbReference>
<dbReference type="SUPFAM" id="SSF51735">
    <property type="entry name" value="NAD(P)-binding Rossmann-fold domains"/>
    <property type="match status" value="1"/>
</dbReference>
<protein>
    <recommendedName>
        <fullName evidence="1">Alcohol dehydrogenase-like C-terminal domain-containing protein</fullName>
    </recommendedName>
</protein>
<proteinExistence type="predicted"/>
<organism evidence="2 3">
    <name type="scientific">Tilletia caries</name>
    <name type="common">wheat bunt fungus</name>
    <dbReference type="NCBI Taxonomy" id="13290"/>
    <lineage>
        <taxon>Eukaryota</taxon>
        <taxon>Fungi</taxon>
        <taxon>Dikarya</taxon>
        <taxon>Basidiomycota</taxon>
        <taxon>Ustilaginomycotina</taxon>
        <taxon>Exobasidiomycetes</taxon>
        <taxon>Tilletiales</taxon>
        <taxon>Tilletiaceae</taxon>
        <taxon>Tilletia</taxon>
    </lineage>
</organism>
<sequence length="171" mass="18380">LQAQYVKKGDRVFINGGTTAVGLIAADLAIAKGASLIVATASGSKADFIKKRGVNEVIDHRASDPKQELLSRYSSAPFDVVLDCIGTPDLHLSSPAYLKADGKWINIGASFHRTLVFAGLSKYDLVEVNKLLVEGTIHPVVDKVFEWKDGVEAYKYLIEGRAVGKVVVAVP</sequence>
<feature type="non-terminal residue" evidence="2">
    <location>
        <position position="1"/>
    </location>
</feature>
<reference evidence="2" key="1">
    <citation type="submission" date="2016-04" db="EMBL/GenBank/DDBJ databases">
        <authorList>
            <person name="Nguyen H.D."/>
            <person name="Kesanakurti P."/>
            <person name="Cullis J."/>
            <person name="Levesque C.A."/>
            <person name="Hambleton S."/>
        </authorList>
    </citation>
    <scope>NUCLEOTIDE SEQUENCE</scope>
    <source>
        <strain evidence="2">DAOMC 238032</strain>
    </source>
</reference>
<dbReference type="InterPro" id="IPR050700">
    <property type="entry name" value="YIM1/Zinc_Alcohol_DH_Fams"/>
</dbReference>
<reference evidence="2" key="2">
    <citation type="journal article" date="2019" name="IMA Fungus">
        <title>Genome sequencing and comparison of five Tilletia species to identify candidate genes for the detection of regulated species infecting wheat.</title>
        <authorList>
            <person name="Nguyen H.D.T."/>
            <person name="Sultana T."/>
            <person name="Kesanakurti P."/>
            <person name="Hambleton S."/>
        </authorList>
    </citation>
    <scope>NUCLEOTIDE SEQUENCE</scope>
    <source>
        <strain evidence="2">DAOMC 238032</strain>
    </source>
</reference>
<dbReference type="Gene3D" id="3.90.180.10">
    <property type="entry name" value="Medium-chain alcohol dehydrogenases, catalytic domain"/>
    <property type="match status" value="1"/>
</dbReference>
<feature type="domain" description="Alcohol dehydrogenase-like C-terminal" evidence="1">
    <location>
        <begin position="20"/>
        <end position="135"/>
    </location>
</feature>
<dbReference type="GO" id="GO:0005739">
    <property type="term" value="C:mitochondrion"/>
    <property type="evidence" value="ECO:0007669"/>
    <property type="project" value="TreeGrafter"/>
</dbReference>
<accession>A0A8T8SBD1</accession>
<gene>
    <name evidence="2" type="ORF">A4X03_0g9458</name>
</gene>
<evidence type="ECO:0000259" key="1">
    <source>
        <dbReference type="Pfam" id="PF00107"/>
    </source>
</evidence>
<evidence type="ECO:0000313" key="2">
    <source>
        <dbReference type="EMBL" id="KAE8236380.1"/>
    </source>
</evidence>
<name>A0A8T8SBD1_9BASI</name>
<dbReference type="Proteomes" id="UP000077671">
    <property type="component" value="Unassembled WGS sequence"/>
</dbReference>
<dbReference type="PANTHER" id="PTHR11695">
    <property type="entry name" value="ALCOHOL DEHYDROGENASE RELATED"/>
    <property type="match status" value="1"/>
</dbReference>
<comment type="caution">
    <text evidence="2">The sequence shown here is derived from an EMBL/GenBank/DDBJ whole genome shotgun (WGS) entry which is preliminary data.</text>
</comment>
<dbReference type="InterPro" id="IPR036291">
    <property type="entry name" value="NAD(P)-bd_dom_sf"/>
</dbReference>
<dbReference type="EMBL" id="LWDD02003784">
    <property type="protein sequence ID" value="KAE8236380.1"/>
    <property type="molecule type" value="Genomic_DNA"/>
</dbReference>
<evidence type="ECO:0000313" key="3">
    <source>
        <dbReference type="Proteomes" id="UP000077671"/>
    </source>
</evidence>
<dbReference type="Gene3D" id="3.40.50.720">
    <property type="entry name" value="NAD(P)-binding Rossmann-like Domain"/>
    <property type="match status" value="1"/>
</dbReference>